<evidence type="ECO:0000313" key="2">
    <source>
        <dbReference type="Proteomes" id="UP000271162"/>
    </source>
</evidence>
<sequence>MLVQIELLISVRADEENTKNDVTRRLVGRFLLVFNAPETSAEHQLGLSPCSRCAAAAGQKKPQGASS</sequence>
<dbReference type="WBParaSite" id="NBR_0000102101-mRNA-1">
    <property type="protein sequence ID" value="NBR_0000102101-mRNA-1"/>
    <property type="gene ID" value="NBR_0000102101"/>
</dbReference>
<proteinExistence type="predicted"/>
<protein>
    <submittedName>
        <fullName evidence="1 3">Uncharacterized protein</fullName>
    </submittedName>
</protein>
<reference evidence="3" key="1">
    <citation type="submission" date="2017-02" db="UniProtKB">
        <authorList>
            <consortium name="WormBaseParasite"/>
        </authorList>
    </citation>
    <scope>IDENTIFICATION</scope>
</reference>
<dbReference type="AlphaFoldDB" id="A0A0N4XER9"/>
<organism evidence="3">
    <name type="scientific">Nippostrongylus brasiliensis</name>
    <name type="common">Rat hookworm</name>
    <dbReference type="NCBI Taxonomy" id="27835"/>
    <lineage>
        <taxon>Eukaryota</taxon>
        <taxon>Metazoa</taxon>
        <taxon>Ecdysozoa</taxon>
        <taxon>Nematoda</taxon>
        <taxon>Chromadorea</taxon>
        <taxon>Rhabditida</taxon>
        <taxon>Rhabditina</taxon>
        <taxon>Rhabditomorpha</taxon>
        <taxon>Strongyloidea</taxon>
        <taxon>Heligmosomidae</taxon>
        <taxon>Nippostrongylus</taxon>
    </lineage>
</organism>
<accession>A0A0N4XER9</accession>
<dbReference type="Proteomes" id="UP000271162">
    <property type="component" value="Unassembled WGS sequence"/>
</dbReference>
<dbReference type="EMBL" id="UYSL01000663">
    <property type="protein sequence ID" value="VDL64211.1"/>
    <property type="molecule type" value="Genomic_DNA"/>
</dbReference>
<keyword evidence="2" id="KW-1185">Reference proteome</keyword>
<gene>
    <name evidence="1" type="ORF">NBR_LOCUS1022</name>
</gene>
<evidence type="ECO:0000313" key="3">
    <source>
        <dbReference type="WBParaSite" id="NBR_0000102101-mRNA-1"/>
    </source>
</evidence>
<reference evidence="1 2" key="2">
    <citation type="submission" date="2018-11" db="EMBL/GenBank/DDBJ databases">
        <authorList>
            <consortium name="Pathogen Informatics"/>
        </authorList>
    </citation>
    <scope>NUCLEOTIDE SEQUENCE [LARGE SCALE GENOMIC DNA]</scope>
</reference>
<name>A0A0N4XER9_NIPBR</name>
<evidence type="ECO:0000313" key="1">
    <source>
        <dbReference type="EMBL" id="VDL64211.1"/>
    </source>
</evidence>